<protein>
    <recommendedName>
        <fullName evidence="1">Polysaccharide pyruvyl transferase domain-containing protein</fullName>
    </recommendedName>
</protein>
<organism evidence="2 3">
    <name type="scientific">Pseudoalteromonas amylolytica</name>
    <dbReference type="NCBI Taxonomy" id="1859457"/>
    <lineage>
        <taxon>Bacteria</taxon>
        <taxon>Pseudomonadati</taxon>
        <taxon>Pseudomonadota</taxon>
        <taxon>Gammaproteobacteria</taxon>
        <taxon>Alteromonadales</taxon>
        <taxon>Pseudoalteromonadaceae</taxon>
        <taxon>Pseudoalteromonas</taxon>
    </lineage>
</organism>
<name>A0A1S1MXK2_9GAMM</name>
<evidence type="ECO:0000313" key="2">
    <source>
        <dbReference type="EMBL" id="OHU90117.1"/>
    </source>
</evidence>
<evidence type="ECO:0000313" key="3">
    <source>
        <dbReference type="Proteomes" id="UP000179786"/>
    </source>
</evidence>
<keyword evidence="3" id="KW-1185">Reference proteome</keyword>
<feature type="domain" description="Polysaccharide pyruvyl transferase" evidence="1">
    <location>
        <begin position="14"/>
        <end position="310"/>
    </location>
</feature>
<reference evidence="2 3" key="1">
    <citation type="submission" date="2016-09" db="EMBL/GenBank/DDBJ databases">
        <title>Pseudoalteromonas amylolytica sp. nov., isolated from the surface seawater.</title>
        <authorList>
            <person name="Wu Y.-H."/>
            <person name="Cheng H."/>
            <person name="Jin X.-B."/>
            <person name="Wang C.-S."/>
            <person name="Xu X.-W."/>
        </authorList>
    </citation>
    <scope>NUCLEOTIDE SEQUENCE [LARGE SCALE GENOMIC DNA]</scope>
    <source>
        <strain evidence="2 3">JW1</strain>
    </source>
</reference>
<sequence length="354" mass="39660">MKTFLLVNENGSDNIGDHAINEGLKALLSELGCSYSSEPYSTTHVDLSVESRNNNHQESTSLISRLRKSLLQFKPLYLLMWLLKHKGRIKQCCEVKYDGIVIGGGQLILSGAAFPPALYAWSYYAKKSGTPLYLLGVGCGEHFHKSESWLVRRALKLSNRICVRENESITKLSTYFDAKAEFCPDLAFGLQPLKSSAKRSGLMVGMTDYAVFQRYHHEVKAPTINNYQEYLTAWYDKVMSVHMSGEPIVLASTTLTDAQCNRDLYQLLLNSPASNDVRLIDGVLPLDKYRQELSQVRSVFSGRMHSLILGKIEGATIEPWIISKKIENFLGLYAQKDPAVLKQQLQVIASEIGA</sequence>
<dbReference type="InterPro" id="IPR007345">
    <property type="entry name" value="Polysacch_pyruvyl_Trfase"/>
</dbReference>
<dbReference type="EMBL" id="MKJU01000027">
    <property type="protein sequence ID" value="OHU90117.1"/>
    <property type="molecule type" value="Genomic_DNA"/>
</dbReference>
<dbReference type="Proteomes" id="UP000179786">
    <property type="component" value="Unassembled WGS sequence"/>
</dbReference>
<proteinExistence type="predicted"/>
<gene>
    <name evidence="2" type="ORF">BET10_15195</name>
</gene>
<evidence type="ECO:0000259" key="1">
    <source>
        <dbReference type="Pfam" id="PF04230"/>
    </source>
</evidence>
<dbReference type="AlphaFoldDB" id="A0A1S1MXK2"/>
<dbReference type="Pfam" id="PF04230">
    <property type="entry name" value="PS_pyruv_trans"/>
    <property type="match status" value="1"/>
</dbReference>
<dbReference type="STRING" id="1859457.BET10_15195"/>
<dbReference type="PANTHER" id="PTHR36836:SF1">
    <property type="entry name" value="COLANIC ACID BIOSYNTHESIS PROTEIN WCAK"/>
    <property type="match status" value="1"/>
</dbReference>
<accession>A0A1S1MXK2</accession>
<dbReference type="RefSeq" id="WP_070986083.1">
    <property type="nucleotide sequence ID" value="NZ_MKJU01000027.1"/>
</dbReference>
<dbReference type="PANTHER" id="PTHR36836">
    <property type="entry name" value="COLANIC ACID BIOSYNTHESIS PROTEIN WCAK"/>
    <property type="match status" value="1"/>
</dbReference>
<comment type="caution">
    <text evidence="2">The sequence shown here is derived from an EMBL/GenBank/DDBJ whole genome shotgun (WGS) entry which is preliminary data.</text>
</comment>